<dbReference type="AlphaFoldDB" id="A0A6M1T5M8"/>
<proteinExistence type="predicted"/>
<accession>A0A6M1T5M8</accession>
<gene>
    <name evidence="1" type="ORF">G3569_02900</name>
</gene>
<dbReference type="RefSeq" id="WP_165265899.1">
    <property type="nucleotide sequence ID" value="NZ_JAALLS010000002.1"/>
</dbReference>
<dbReference type="Gene3D" id="2.120.10.30">
    <property type="entry name" value="TolB, C-terminal domain"/>
    <property type="match status" value="1"/>
</dbReference>
<dbReference type="SUPFAM" id="SSF101898">
    <property type="entry name" value="NHL repeat"/>
    <property type="match status" value="1"/>
</dbReference>
<reference evidence="1 2" key="1">
    <citation type="submission" date="2020-02" db="EMBL/GenBank/DDBJ databases">
        <title>Aliifodinibius halophilus 2W32, complete genome.</title>
        <authorList>
            <person name="Li Y."/>
            <person name="Wu S."/>
        </authorList>
    </citation>
    <scope>NUCLEOTIDE SEQUENCE [LARGE SCALE GENOMIC DNA]</scope>
    <source>
        <strain evidence="1 2">2W32</strain>
    </source>
</reference>
<sequence>MIRNIIFFAIILGFIFCCKNQDPYQGEYIELSFEEMLTFGQPDSLSESTVNYAREVRLGPGGRIYVADAGVSKIKVYSSEGNLVSSFGKRGRGPGEITDIQGFAVTDSTVLTWDQNMQRISIFGLNGKLKTVKNLKGSPFPMHIYPLENSYLALHEENKNLDKYNTVRLGHIYSADFSTPQANFLRVENINENIEKISEILGGWYGSLHIVTNQEFIFVPFIYGGKIYKYAKTNNGWQQVDTYDGLNRQTPFSLMEETNGKRKPDAAISSIYRSEDISFIGHNWSRGLFKYDGYIFHFVFTDIKEKRVFGVELYNEDMNPIGFTPIKSIPITNQEDNALVWGVEDVDKNGNFYFLQRNDEGMQVRVMQVNHEDLERLVQ</sequence>
<name>A0A6M1T5M8_9BACT</name>
<dbReference type="EMBL" id="JAALLS010000002">
    <property type="protein sequence ID" value="NGP87291.1"/>
    <property type="molecule type" value="Genomic_DNA"/>
</dbReference>
<dbReference type="Proteomes" id="UP000479132">
    <property type="component" value="Unassembled WGS sequence"/>
</dbReference>
<evidence type="ECO:0000313" key="1">
    <source>
        <dbReference type="EMBL" id="NGP87291.1"/>
    </source>
</evidence>
<dbReference type="InterPro" id="IPR011042">
    <property type="entry name" value="6-blade_b-propeller_TolB-like"/>
</dbReference>
<comment type="caution">
    <text evidence="1">The sequence shown here is derived from an EMBL/GenBank/DDBJ whole genome shotgun (WGS) entry which is preliminary data.</text>
</comment>
<protein>
    <submittedName>
        <fullName evidence="1">6-bladed beta-propeller</fullName>
    </submittedName>
</protein>
<organism evidence="1 2">
    <name type="scientific">Fodinibius halophilus</name>
    <dbReference type="NCBI Taxonomy" id="1736908"/>
    <lineage>
        <taxon>Bacteria</taxon>
        <taxon>Pseudomonadati</taxon>
        <taxon>Balneolota</taxon>
        <taxon>Balneolia</taxon>
        <taxon>Balneolales</taxon>
        <taxon>Balneolaceae</taxon>
        <taxon>Fodinibius</taxon>
    </lineage>
</organism>
<evidence type="ECO:0000313" key="2">
    <source>
        <dbReference type="Proteomes" id="UP000479132"/>
    </source>
</evidence>
<dbReference type="Pfam" id="PF17170">
    <property type="entry name" value="DUF5128"/>
    <property type="match status" value="1"/>
</dbReference>
<keyword evidence="2" id="KW-1185">Reference proteome</keyword>